<name>A0A0V1I8M9_9BILA</name>
<accession>A0A0V1I8M9</accession>
<feature type="chain" id="PRO_5006879765" evidence="6">
    <location>
        <begin position="22"/>
        <end position="1508"/>
    </location>
</feature>
<dbReference type="PANTHER" id="PTHR11475">
    <property type="entry name" value="OXIDASE/PEROXIDASE"/>
    <property type="match status" value="1"/>
</dbReference>
<evidence type="ECO:0000256" key="1">
    <source>
        <dbReference type="ARBA" id="ARBA00004613"/>
    </source>
</evidence>
<dbReference type="GO" id="GO:0004601">
    <property type="term" value="F:peroxidase activity"/>
    <property type="evidence" value="ECO:0007669"/>
    <property type="project" value="UniProtKB-KW"/>
</dbReference>
<dbReference type="GO" id="GO:0005576">
    <property type="term" value="C:extracellular region"/>
    <property type="evidence" value="ECO:0007669"/>
    <property type="project" value="UniProtKB-SubCell"/>
</dbReference>
<evidence type="ECO:0000256" key="2">
    <source>
        <dbReference type="ARBA" id="ARBA00022525"/>
    </source>
</evidence>
<keyword evidence="4 6" id="KW-0732">Signal</keyword>
<dbReference type="GO" id="GO:0046872">
    <property type="term" value="F:metal ion binding"/>
    <property type="evidence" value="ECO:0007669"/>
    <property type="project" value="UniProtKB-KW"/>
</dbReference>
<dbReference type="CDD" id="cd09823">
    <property type="entry name" value="peroxinectin_like"/>
    <property type="match status" value="2"/>
</dbReference>
<keyword evidence="5" id="KW-0408">Iron</keyword>
<sequence>MNFFEIALLLLLLLKTHTAFCQQDKKLFSENILCNTEHGSCQKISAEKFCSKLLGHDKTVFCENRKKKLHMAIKQAQQYVDEHFNISRSSFSNREKQKNTLWAVYTASHITAKQLSYPALVTVHAAKYLKSAGMTINEIEKEFSRFELDQAGLDKICPSKPIEECAPGGFRTYSGFCNNVKKPLWGSAFQAFDRMDRASYNDDISEPRKSLNNSTLPACDEISRILFNSYEKKKSKLSLMVAQWANMIYNDMARIGSNKNEHLEQLDCCGADRNNTECLPIENFYISGKKTCIPYARTMPAPAESCSLGSRKQSNQVNSFLDASPIYGSMGKRAEFLRTKLNGKLKMAHLPNNQEAMLQSPKDFKACTESTSKPCFLSGSDTANLFPTLSALHTVWVKQHNQLTLKLKKVNQFWDDERLYQEAKKIVGAQIQHITFNEFLPLVIVNWMKKARLDLKTNGFSSDYNINFNPNTLNEYAAAAGFFFYGLLPEKIVTKYSETKATPIRDAFYNPSLLYEQHGILNLIKFLITESSLIPIGQINNEFRQHFLKTNNHAGFDMMAILIQMGRDHGLPPYVVVRQQCSLKKIETFDDLHDVLQTPSDAEKIKKIYFHVNDIDLVIMGFLEKPADGAVVGPTFACILARQFAKMQRGDRFWYENYFYPSSFTGEQLSEIRKTSLARILCDNVKNLKEIQPFPFMIPDIYENSVLKCSSNIIEKIDLTPWTDSKFSIKLPMTKEKIKTAIHIAEGRIRQIRSREKKNNQPDIKNDLHDFLPFPHGHHMKPNQIAIDQAKIADVLLEATRILIIQDEFNVHKPIIPELDIDYLQNILPNIDVRDFIGKAKNNNEICNKKPFPCDPTATYRTTTGWCNNIKSPTQGMAFSTFRRLLKPAYNDGNNSFDEPRKFGVNGDPLPSARHVANVIHKSKDIIHKKYSHILMTFGQFLDHDLTHTPMSLALDGSLLNCQRCDSHETVSVNCWPIKIPKNDPYFPSTFDDGSPRCMHFARSLIGQLKLGYREQMNQLTSYIDASNVYGSNDCIASDLRLFSQGKLNISKHLPGIQNTLPFGFKDPDCRVHSTDCFIAGDIRVNENSGLMVPHILFVREHNRLAEKLFMANNLWSDEKIYQEIRKIIGAVMQHIVFKEWLPKVLGHQLMEKYELYLMKSGYFKGYDKYCDATISNEFASAAFRFGHTLIRDTFLFMDPKHNTLMEQIRLKDMFFNITPLNDFNRGGIQSMISGLIRTPAMAFDRFINQDLRNHLFEFKHEPFSGMDLPAINIQRARDHGIPGYNSYREVCGFKKAKNFQDLLDVIDQETIDDLKNLYKHVDDIDLFPGLISEKPISGALVGPTLGCLIGEQMQRLRKCDRFWYENDITETKFTPGQLSEIRKMTMAKIICNNSKNIKKIQPNVFDLPDNHMNKEVDCSVLPDIDITKWLDRDFCFVGNKIIQMGRTKHITPCVSCTCTHYGANCHALRVESCNSLFDQFSMAEIAADTSCVIQCSGMINSKKNQTQ</sequence>
<keyword evidence="8" id="KW-1185">Reference proteome</keyword>
<dbReference type="GO" id="GO:0006979">
    <property type="term" value="P:response to oxidative stress"/>
    <property type="evidence" value="ECO:0007669"/>
    <property type="project" value="InterPro"/>
</dbReference>
<dbReference type="PRINTS" id="PR00457">
    <property type="entry name" value="ANPEROXIDASE"/>
</dbReference>
<dbReference type="SUPFAM" id="SSF48113">
    <property type="entry name" value="Heme-dependent peroxidases"/>
    <property type="match status" value="2"/>
</dbReference>
<keyword evidence="3" id="KW-0560">Oxidoreductase</keyword>
<dbReference type="InterPro" id="IPR037120">
    <property type="entry name" value="Haem_peroxidase_sf_animal"/>
</dbReference>
<dbReference type="Pfam" id="PF03098">
    <property type="entry name" value="An_peroxidase"/>
    <property type="match status" value="2"/>
</dbReference>
<dbReference type="FunFam" id="1.10.640.10:FF:000003">
    <property type="entry name" value="chorion peroxidase"/>
    <property type="match status" value="1"/>
</dbReference>
<keyword evidence="2" id="KW-0964">Secreted</keyword>
<dbReference type="PROSITE" id="PS50292">
    <property type="entry name" value="PEROXIDASE_3"/>
    <property type="match status" value="2"/>
</dbReference>
<reference evidence="7 8" key="1">
    <citation type="submission" date="2015-01" db="EMBL/GenBank/DDBJ databases">
        <title>Evolution of Trichinella species and genotypes.</title>
        <authorList>
            <person name="Korhonen P.K."/>
            <person name="Edoardo P."/>
            <person name="Giuseppe L.R."/>
            <person name="Gasser R.B."/>
        </authorList>
    </citation>
    <scope>NUCLEOTIDE SEQUENCE [LARGE SCALE GENOMIC DNA]</scope>
    <source>
        <strain evidence="7">ISS1029</strain>
    </source>
</reference>
<dbReference type="Gene3D" id="1.10.640.10">
    <property type="entry name" value="Haem peroxidase domain superfamily, animal type"/>
    <property type="match status" value="2"/>
</dbReference>
<keyword evidence="3" id="KW-0575">Peroxidase</keyword>
<dbReference type="EMBL" id="JYDP01000001">
    <property type="protein sequence ID" value="KRZ19196.1"/>
    <property type="molecule type" value="Genomic_DNA"/>
</dbReference>
<comment type="subcellular location">
    <subcellularLocation>
        <location evidence="1">Secreted</location>
    </subcellularLocation>
</comment>
<evidence type="ECO:0000256" key="5">
    <source>
        <dbReference type="PIRSR" id="PIRSR619791-2"/>
    </source>
</evidence>
<dbReference type="OrthoDB" id="823504at2759"/>
<organism evidence="7 8">
    <name type="scientific">Trichinella zimbabwensis</name>
    <dbReference type="NCBI Taxonomy" id="268475"/>
    <lineage>
        <taxon>Eukaryota</taxon>
        <taxon>Metazoa</taxon>
        <taxon>Ecdysozoa</taxon>
        <taxon>Nematoda</taxon>
        <taxon>Enoplea</taxon>
        <taxon>Dorylaimia</taxon>
        <taxon>Trichinellida</taxon>
        <taxon>Trichinellidae</taxon>
        <taxon>Trichinella</taxon>
    </lineage>
</organism>
<comment type="caution">
    <text evidence="7">The sequence shown here is derived from an EMBL/GenBank/DDBJ whole genome shotgun (WGS) entry which is preliminary data.</text>
</comment>
<dbReference type="InterPro" id="IPR010255">
    <property type="entry name" value="Haem_peroxidase_sf"/>
</dbReference>
<dbReference type="FunFam" id="1.10.640.10:FF:000006">
    <property type="entry name" value="Double oxidase: two peroxidase domains"/>
    <property type="match status" value="1"/>
</dbReference>
<gene>
    <name evidence="7" type="primary">pxn-1</name>
    <name evidence="7" type="ORF">T11_12896</name>
</gene>
<dbReference type="InterPro" id="IPR019791">
    <property type="entry name" value="Haem_peroxidase_animal"/>
</dbReference>
<evidence type="ECO:0000256" key="3">
    <source>
        <dbReference type="ARBA" id="ARBA00022559"/>
    </source>
</evidence>
<dbReference type="PANTHER" id="PTHR11475:SF133">
    <property type="entry name" value="PEROXIDASE"/>
    <property type="match status" value="1"/>
</dbReference>
<feature type="binding site" description="axial binding residue" evidence="5">
    <location>
        <position position="1188"/>
    </location>
    <ligand>
        <name>heme b</name>
        <dbReference type="ChEBI" id="CHEBI:60344"/>
    </ligand>
    <ligandPart>
        <name>Fe</name>
        <dbReference type="ChEBI" id="CHEBI:18248"/>
    </ligandPart>
</feature>
<evidence type="ECO:0000313" key="7">
    <source>
        <dbReference type="EMBL" id="KRZ19196.1"/>
    </source>
</evidence>
<keyword evidence="5" id="KW-0479">Metal-binding</keyword>
<dbReference type="Proteomes" id="UP000055024">
    <property type="component" value="Unassembled WGS sequence"/>
</dbReference>
<evidence type="ECO:0000256" key="4">
    <source>
        <dbReference type="ARBA" id="ARBA00022729"/>
    </source>
</evidence>
<dbReference type="STRING" id="268475.A0A0V1I8M9"/>
<protein>
    <submittedName>
        <fullName evidence="7">Peroxidasin-like protein</fullName>
    </submittedName>
</protein>
<feature type="signal peptide" evidence="6">
    <location>
        <begin position="1"/>
        <end position="21"/>
    </location>
</feature>
<proteinExistence type="predicted"/>
<dbReference type="GO" id="GO:0020037">
    <property type="term" value="F:heme binding"/>
    <property type="evidence" value="ECO:0007669"/>
    <property type="project" value="InterPro"/>
</dbReference>
<keyword evidence="5" id="KW-0349">Heme</keyword>
<evidence type="ECO:0000256" key="6">
    <source>
        <dbReference type="SAM" id="SignalP"/>
    </source>
</evidence>
<evidence type="ECO:0000313" key="8">
    <source>
        <dbReference type="Proteomes" id="UP000055024"/>
    </source>
</evidence>